<accession>A0A250F9R2</accession>
<proteinExistence type="inferred from homology"/>
<gene>
    <name evidence="3" type="ORF">CGC53_05610</name>
</gene>
<dbReference type="PANTHER" id="PTHR43630">
    <property type="entry name" value="POLY-BETA-1,6-N-ACETYL-D-GLUCOSAMINE SYNTHASE"/>
    <property type="match status" value="1"/>
</dbReference>
<dbReference type="Proteomes" id="UP000217276">
    <property type="component" value="Chromosome"/>
</dbReference>
<keyword evidence="3" id="KW-0808">Transferase</keyword>
<dbReference type="CDD" id="cd02511">
    <property type="entry name" value="Beta4Glucosyltransferase"/>
    <property type="match status" value="1"/>
</dbReference>
<evidence type="ECO:0000256" key="1">
    <source>
        <dbReference type="ARBA" id="ARBA00038494"/>
    </source>
</evidence>
<evidence type="ECO:0000313" key="3">
    <source>
        <dbReference type="EMBL" id="ATA81861.1"/>
    </source>
</evidence>
<dbReference type="EMBL" id="CP022384">
    <property type="protein sequence ID" value="ATA81861.1"/>
    <property type="molecule type" value="Genomic_DNA"/>
</dbReference>
<dbReference type="InterPro" id="IPR029044">
    <property type="entry name" value="Nucleotide-diphossugar_trans"/>
</dbReference>
<comment type="similarity">
    <text evidence="1">Belongs to the glycosyltransferase 2 family. WaaE/KdtX subfamily.</text>
</comment>
<dbReference type="AlphaFoldDB" id="A0A250F9R2"/>
<sequence length="249" mass="28868">MKISVVINTYNAEKHLRTVLDTVKDFDEVVICDMHSTDSTIAIAEQYGCKIVYCERAPYVEPARNYAIAQATHPWLLVIDADETVPEKLKEYLYKIAETPNLGGVYIPFKNYFIGKYMRSAFPDFKLRFFRKEGAYWSPEIHSTVKVQGQVIKMPRNRPDLASEHLANDSVTTILSKNNNYSTQAADQRKGKTIGWMKLLFSPLFWFIKYYFIKKGCLDGKKGFIFAVLKAQYKFSCLAKIYEYQQNNR</sequence>
<dbReference type="PANTHER" id="PTHR43630:SF2">
    <property type="entry name" value="GLYCOSYLTRANSFERASE"/>
    <property type="match status" value="1"/>
</dbReference>
<evidence type="ECO:0000259" key="2">
    <source>
        <dbReference type="Pfam" id="PF00535"/>
    </source>
</evidence>
<organism evidence="3 4">
    <name type="scientific">Capnocytophaga leadbetteri</name>
    <dbReference type="NCBI Taxonomy" id="327575"/>
    <lineage>
        <taxon>Bacteria</taxon>
        <taxon>Pseudomonadati</taxon>
        <taxon>Bacteroidota</taxon>
        <taxon>Flavobacteriia</taxon>
        <taxon>Flavobacteriales</taxon>
        <taxon>Flavobacteriaceae</taxon>
        <taxon>Capnocytophaga</taxon>
    </lineage>
</organism>
<dbReference type="RefSeq" id="WP_095913940.1">
    <property type="nucleotide sequence ID" value="NZ_CAUUPF010000007.1"/>
</dbReference>
<dbReference type="Gene3D" id="3.90.550.10">
    <property type="entry name" value="Spore Coat Polysaccharide Biosynthesis Protein SpsA, Chain A"/>
    <property type="match status" value="1"/>
</dbReference>
<reference evidence="4" key="1">
    <citation type="submission" date="2017-06" db="EMBL/GenBank/DDBJ databases">
        <title>Capnocytophaga spp. assemblies.</title>
        <authorList>
            <person name="Gulvik C.A."/>
        </authorList>
    </citation>
    <scope>NUCLEOTIDE SEQUENCE [LARGE SCALE GENOMIC DNA]</scope>
    <source>
        <strain evidence="4">H6253</strain>
    </source>
</reference>
<keyword evidence="4" id="KW-1185">Reference proteome</keyword>
<protein>
    <submittedName>
        <fullName evidence="3">Glycosyl transferase family 2</fullName>
    </submittedName>
</protein>
<dbReference type="GO" id="GO:0016740">
    <property type="term" value="F:transferase activity"/>
    <property type="evidence" value="ECO:0007669"/>
    <property type="project" value="UniProtKB-KW"/>
</dbReference>
<dbReference type="InterPro" id="IPR001173">
    <property type="entry name" value="Glyco_trans_2-like"/>
</dbReference>
<dbReference type="KEGG" id="clk:CGC53_05610"/>
<name>A0A250F9R2_9FLAO</name>
<dbReference type="Pfam" id="PF00535">
    <property type="entry name" value="Glycos_transf_2"/>
    <property type="match status" value="1"/>
</dbReference>
<feature type="domain" description="Glycosyltransferase 2-like" evidence="2">
    <location>
        <begin position="4"/>
        <end position="117"/>
    </location>
</feature>
<dbReference type="SUPFAM" id="SSF53448">
    <property type="entry name" value="Nucleotide-diphospho-sugar transferases"/>
    <property type="match status" value="1"/>
</dbReference>
<evidence type="ECO:0000313" key="4">
    <source>
        <dbReference type="Proteomes" id="UP000217276"/>
    </source>
</evidence>